<dbReference type="Proteomes" id="UP000288805">
    <property type="component" value="Unassembled WGS sequence"/>
</dbReference>
<dbReference type="PANTHER" id="PTHR27009">
    <property type="entry name" value="RUST RESISTANCE KINASE LR10-RELATED"/>
    <property type="match status" value="1"/>
</dbReference>
<reference evidence="9 11" key="1">
    <citation type="journal article" date="2018" name="PLoS Genet.">
        <title>Population sequencing reveals clonal diversity and ancestral inbreeding in the grapevine cultivar Chardonnay.</title>
        <authorList>
            <person name="Roach M.J."/>
            <person name="Johnson D.L."/>
            <person name="Bohlmann J."/>
            <person name="van Vuuren H.J."/>
            <person name="Jones S.J."/>
            <person name="Pretorius I.S."/>
            <person name="Schmidt S.A."/>
            <person name="Borneman A.R."/>
        </authorList>
    </citation>
    <scope>NUCLEOTIDE SEQUENCE [LARGE SCALE GENOMIC DNA]</scope>
    <source>
        <strain evidence="11">cv. Chardonnay</strain>
        <strain evidence="9">I10V1</strain>
        <tissue evidence="9">Leaf</tissue>
    </source>
</reference>
<keyword evidence="3" id="KW-0812">Transmembrane</keyword>
<dbReference type="InterPro" id="IPR011009">
    <property type="entry name" value="Kinase-like_dom_sf"/>
</dbReference>
<evidence type="ECO:0000256" key="2">
    <source>
        <dbReference type="ARBA" id="ARBA00022527"/>
    </source>
</evidence>
<evidence type="ECO:0000259" key="8">
    <source>
        <dbReference type="SMART" id="SM00219"/>
    </source>
</evidence>
<dbReference type="GO" id="GO:0016020">
    <property type="term" value="C:membrane"/>
    <property type="evidence" value="ECO:0007669"/>
    <property type="project" value="UniProtKB-SubCell"/>
</dbReference>
<dbReference type="InterPro" id="IPR020635">
    <property type="entry name" value="Tyr_kinase_cat_dom"/>
</dbReference>
<keyword evidence="9" id="KW-0808">Transferase</keyword>
<keyword evidence="5" id="KW-1133">Transmembrane helix</keyword>
<dbReference type="AlphaFoldDB" id="A0A438DJT4"/>
<keyword evidence="2" id="KW-0723">Serine/threonine-protein kinase</keyword>
<keyword evidence="6" id="KW-0472">Membrane</keyword>
<accession>A0A438DJT4</accession>
<evidence type="ECO:0000313" key="10">
    <source>
        <dbReference type="EMBL" id="RVW91761.1"/>
    </source>
</evidence>
<evidence type="ECO:0000256" key="6">
    <source>
        <dbReference type="ARBA" id="ARBA00023136"/>
    </source>
</evidence>
<dbReference type="GO" id="GO:0004674">
    <property type="term" value="F:protein serine/threonine kinase activity"/>
    <property type="evidence" value="ECO:0007669"/>
    <property type="project" value="UniProtKB-KW"/>
</dbReference>
<dbReference type="Pfam" id="PF07714">
    <property type="entry name" value="PK_Tyr_Ser-Thr"/>
    <property type="match status" value="2"/>
</dbReference>
<dbReference type="SMART" id="SM00219">
    <property type="entry name" value="TyrKc"/>
    <property type="match status" value="1"/>
</dbReference>
<feature type="domain" description="Tyrosine-protein kinase catalytic" evidence="8">
    <location>
        <begin position="259"/>
        <end position="426"/>
    </location>
</feature>
<proteinExistence type="predicted"/>
<evidence type="ECO:0000313" key="11">
    <source>
        <dbReference type="Proteomes" id="UP000288805"/>
    </source>
</evidence>
<evidence type="ECO:0000256" key="1">
    <source>
        <dbReference type="ARBA" id="ARBA00004479"/>
    </source>
</evidence>
<dbReference type="EMBL" id="QGNW01001594">
    <property type="protein sequence ID" value="RVW35730.1"/>
    <property type="molecule type" value="Genomic_DNA"/>
</dbReference>
<name>A0A438DJT4_VITVI</name>
<evidence type="ECO:0000256" key="5">
    <source>
        <dbReference type="ARBA" id="ARBA00022989"/>
    </source>
</evidence>
<keyword evidence="4" id="KW-0732">Signal</keyword>
<protein>
    <submittedName>
        <fullName evidence="9">Rust resistance kinase Lr10</fullName>
    </submittedName>
</protein>
<keyword evidence="9" id="KW-0418">Kinase</keyword>
<dbReference type="GO" id="GO:0004713">
    <property type="term" value="F:protein tyrosine kinase activity"/>
    <property type="evidence" value="ECO:0007669"/>
    <property type="project" value="InterPro"/>
</dbReference>
<dbReference type="InterPro" id="IPR001245">
    <property type="entry name" value="Ser-Thr/Tyr_kinase_cat_dom"/>
</dbReference>
<comment type="caution">
    <text evidence="9">The sequence shown here is derived from an EMBL/GenBank/DDBJ whole genome shotgun (WGS) entry which is preliminary data.</text>
</comment>
<evidence type="ECO:0000256" key="4">
    <source>
        <dbReference type="ARBA" id="ARBA00022729"/>
    </source>
</evidence>
<dbReference type="InterPro" id="IPR045874">
    <property type="entry name" value="LRK10/LRL21-25-like"/>
</dbReference>
<sequence>MRWFVEIGASQDECKVSRCSDHGSVIRKEADHPIAAIPTQYAVGSYHNLERLDLSSCHKIYNVIPPQDIVEGETYFSLTWSELICGNCEREGKQCRLKSNVGKEPETECIDKRAKVKILNTSKENGEEFINEVATMGRIHHANVVHLIGFCADGVKRALIYEFLPNESLEKYIFSKSIKDCSLSWEKLQNIALSIGGRKNLDVAIEKSSQTYFQEWIYNQLDKREEVCIRIGEEGDTTIAKKLTIVGLWCIQCLDIDHVVLTHQLKILNNSKENGEEFINEVATMGRIHHVNVVCLIGFCADGVKRALIYEFLPNEPLEKYIFSKSMKDCSLSWEKLQNIALSYGKGIEYLHQGGRKNLDVTMEKTSQAYFPEWVYNQLDKGEEVCIRIEEEGDTAIAKKLTIVGLWCIQWYLVDCPSMKVVIQLLEGGDNLTMPSNPFASIDSTRTNIRRRKRSLQQELAVISKLIE</sequence>
<evidence type="ECO:0000256" key="7">
    <source>
        <dbReference type="ARBA" id="ARBA00023180"/>
    </source>
</evidence>
<comment type="subcellular location">
    <subcellularLocation>
        <location evidence="1">Membrane</location>
        <topology evidence="1">Single-pass type I membrane protein</topology>
    </subcellularLocation>
</comment>
<evidence type="ECO:0000313" key="9">
    <source>
        <dbReference type="EMBL" id="RVW35730.1"/>
    </source>
</evidence>
<dbReference type="Gene3D" id="1.10.510.10">
    <property type="entry name" value="Transferase(Phosphotransferase) domain 1"/>
    <property type="match status" value="2"/>
</dbReference>
<keyword evidence="7" id="KW-0325">Glycoprotein</keyword>
<dbReference type="EMBL" id="QGNW01000142">
    <property type="protein sequence ID" value="RVW91761.1"/>
    <property type="molecule type" value="Genomic_DNA"/>
</dbReference>
<organism evidence="9 11">
    <name type="scientific">Vitis vinifera</name>
    <name type="common">Grape</name>
    <dbReference type="NCBI Taxonomy" id="29760"/>
    <lineage>
        <taxon>Eukaryota</taxon>
        <taxon>Viridiplantae</taxon>
        <taxon>Streptophyta</taxon>
        <taxon>Embryophyta</taxon>
        <taxon>Tracheophyta</taxon>
        <taxon>Spermatophyta</taxon>
        <taxon>Magnoliopsida</taxon>
        <taxon>eudicotyledons</taxon>
        <taxon>Gunneridae</taxon>
        <taxon>Pentapetalae</taxon>
        <taxon>rosids</taxon>
        <taxon>Vitales</taxon>
        <taxon>Vitaceae</taxon>
        <taxon>Viteae</taxon>
        <taxon>Vitis</taxon>
    </lineage>
</organism>
<gene>
    <name evidence="9" type="primary">LRK10_175</name>
    <name evidence="10" type="synonym">LRK10_179</name>
    <name evidence="10" type="ORF">CK203_045929</name>
    <name evidence="9" type="ORF">CK203_093614</name>
</gene>
<evidence type="ECO:0000256" key="3">
    <source>
        <dbReference type="ARBA" id="ARBA00022692"/>
    </source>
</evidence>
<dbReference type="SUPFAM" id="SSF56112">
    <property type="entry name" value="Protein kinase-like (PK-like)"/>
    <property type="match status" value="2"/>
</dbReference>